<keyword evidence="3" id="KW-1003">Cell membrane</keyword>
<gene>
    <name evidence="9" type="ORF">LCGC14_0219310</name>
</gene>
<evidence type="ECO:0000256" key="2">
    <source>
        <dbReference type="ARBA" id="ARBA00022448"/>
    </source>
</evidence>
<dbReference type="GO" id="GO:0005886">
    <property type="term" value="C:plasma membrane"/>
    <property type="evidence" value="ECO:0007669"/>
    <property type="project" value="UniProtKB-SubCell"/>
</dbReference>
<keyword evidence="7 8" id="KW-0472">Membrane</keyword>
<keyword evidence="5" id="KW-0029">Amino-acid transport</keyword>
<dbReference type="GO" id="GO:0005304">
    <property type="term" value="F:L-valine transmembrane transporter activity"/>
    <property type="evidence" value="ECO:0007669"/>
    <property type="project" value="TreeGrafter"/>
</dbReference>
<dbReference type="Pfam" id="PF05525">
    <property type="entry name" value="Branch_AA_trans"/>
    <property type="match status" value="1"/>
</dbReference>
<evidence type="ECO:0000256" key="6">
    <source>
        <dbReference type="ARBA" id="ARBA00022989"/>
    </source>
</evidence>
<feature type="transmembrane region" description="Helical" evidence="8">
    <location>
        <begin position="78"/>
        <end position="98"/>
    </location>
</feature>
<evidence type="ECO:0000256" key="7">
    <source>
        <dbReference type="ARBA" id="ARBA00023136"/>
    </source>
</evidence>
<protein>
    <recommendedName>
        <fullName evidence="10">Branched-chain amino acid transport system carrier protein</fullName>
    </recommendedName>
</protein>
<feature type="transmembrane region" description="Helical" evidence="8">
    <location>
        <begin position="341"/>
        <end position="361"/>
    </location>
</feature>
<evidence type="ECO:0000256" key="8">
    <source>
        <dbReference type="SAM" id="Phobius"/>
    </source>
</evidence>
<feature type="transmembrane region" description="Helical" evidence="8">
    <location>
        <begin position="281"/>
        <end position="302"/>
    </location>
</feature>
<feature type="transmembrane region" description="Helical" evidence="8">
    <location>
        <begin position="373"/>
        <end position="393"/>
    </location>
</feature>
<feature type="transmembrane region" description="Helical" evidence="8">
    <location>
        <begin position="46"/>
        <end position="66"/>
    </location>
</feature>
<comment type="caution">
    <text evidence="9">The sequence shown here is derived from an EMBL/GenBank/DDBJ whole genome shotgun (WGS) entry which is preliminary data.</text>
</comment>
<accession>A0A0F9UDX2</accession>
<dbReference type="GO" id="GO:0015820">
    <property type="term" value="P:L-leucine transport"/>
    <property type="evidence" value="ECO:0007669"/>
    <property type="project" value="TreeGrafter"/>
</dbReference>
<dbReference type="InterPro" id="IPR004685">
    <property type="entry name" value="Brnchd-chn_aa_trnsp_Livcs"/>
</dbReference>
<dbReference type="PANTHER" id="PTHR30588">
    <property type="entry name" value="BRANCHED-CHAIN AMINO ACID TRANSPORT SYSTEM 2 CARRIER PROTEIN"/>
    <property type="match status" value="1"/>
</dbReference>
<dbReference type="GO" id="GO:0015188">
    <property type="term" value="F:L-isoleucine transmembrane transporter activity"/>
    <property type="evidence" value="ECO:0007669"/>
    <property type="project" value="TreeGrafter"/>
</dbReference>
<evidence type="ECO:0000256" key="5">
    <source>
        <dbReference type="ARBA" id="ARBA00022970"/>
    </source>
</evidence>
<evidence type="ECO:0000256" key="3">
    <source>
        <dbReference type="ARBA" id="ARBA00022475"/>
    </source>
</evidence>
<feature type="transmembrane region" description="Helical" evidence="8">
    <location>
        <begin position="405"/>
        <end position="425"/>
    </location>
</feature>
<keyword evidence="6 8" id="KW-1133">Transmembrane helix</keyword>
<evidence type="ECO:0008006" key="10">
    <source>
        <dbReference type="Google" id="ProtNLM"/>
    </source>
</evidence>
<dbReference type="GO" id="GO:0015190">
    <property type="term" value="F:L-leucine transmembrane transporter activity"/>
    <property type="evidence" value="ECO:0007669"/>
    <property type="project" value="TreeGrafter"/>
</dbReference>
<dbReference type="NCBIfam" id="TIGR00796">
    <property type="entry name" value="livcs"/>
    <property type="match status" value="1"/>
</dbReference>
<keyword evidence="4 8" id="KW-0812">Transmembrane</keyword>
<organism evidence="9">
    <name type="scientific">marine sediment metagenome</name>
    <dbReference type="NCBI Taxonomy" id="412755"/>
    <lineage>
        <taxon>unclassified sequences</taxon>
        <taxon>metagenomes</taxon>
        <taxon>ecological metagenomes</taxon>
    </lineage>
</organism>
<reference evidence="9" key="1">
    <citation type="journal article" date="2015" name="Nature">
        <title>Complex archaea that bridge the gap between prokaryotes and eukaryotes.</title>
        <authorList>
            <person name="Spang A."/>
            <person name="Saw J.H."/>
            <person name="Jorgensen S.L."/>
            <person name="Zaremba-Niedzwiedzka K."/>
            <person name="Martijn J."/>
            <person name="Lind A.E."/>
            <person name="van Eijk R."/>
            <person name="Schleper C."/>
            <person name="Guy L."/>
            <person name="Ettema T.J."/>
        </authorList>
    </citation>
    <scope>NUCLEOTIDE SEQUENCE</scope>
</reference>
<dbReference type="AlphaFoldDB" id="A0A0F9UDX2"/>
<name>A0A0F9UDX2_9ZZZZ</name>
<feature type="transmembrane region" description="Helical" evidence="8">
    <location>
        <begin position="118"/>
        <end position="138"/>
    </location>
</feature>
<keyword evidence="2" id="KW-0813">Transport</keyword>
<dbReference type="PANTHER" id="PTHR30588:SF0">
    <property type="entry name" value="BRANCHED-CHAIN AMINO ACID PERMEASE BRNQ"/>
    <property type="match status" value="1"/>
</dbReference>
<evidence type="ECO:0000256" key="1">
    <source>
        <dbReference type="ARBA" id="ARBA00004651"/>
    </source>
</evidence>
<feature type="transmembrane region" description="Helical" evidence="8">
    <location>
        <begin position="191"/>
        <end position="213"/>
    </location>
</feature>
<feature type="transmembrane region" description="Helical" evidence="8">
    <location>
        <begin position="225"/>
        <end position="249"/>
    </location>
</feature>
<evidence type="ECO:0000256" key="4">
    <source>
        <dbReference type="ARBA" id="ARBA00022692"/>
    </source>
</evidence>
<dbReference type="GO" id="GO:0015818">
    <property type="term" value="P:isoleucine transport"/>
    <property type="evidence" value="ECO:0007669"/>
    <property type="project" value="TreeGrafter"/>
</dbReference>
<dbReference type="EMBL" id="LAZR01000104">
    <property type="protein sequence ID" value="KKN91385.1"/>
    <property type="molecule type" value="Genomic_DNA"/>
</dbReference>
<comment type="subcellular location">
    <subcellularLocation>
        <location evidence="1">Cell membrane</location>
        <topology evidence="1">Multi-pass membrane protein</topology>
    </subcellularLocation>
</comment>
<evidence type="ECO:0000313" key="9">
    <source>
        <dbReference type="EMBL" id="KKN91385.1"/>
    </source>
</evidence>
<feature type="transmembrane region" description="Helical" evidence="8">
    <location>
        <begin position="309"/>
        <end position="329"/>
    </location>
</feature>
<feature type="transmembrane region" description="Helical" evidence="8">
    <location>
        <begin position="150"/>
        <end position="171"/>
    </location>
</feature>
<sequence length="439" mass="46400">MTKTLKSFDVLALGFMTFALFLGAGNVIFPPSAGLAAGQQMLPTAIGFMLTAVGLPLLTLIALARVGGGMAELTAPLGYWPGLLLSVAVYLAIGPLFATPRTAVVSYELGVAPFVQDSWQTLLLYSLLYFAAVIFLALKPGQLVDRVGKYITPILLVGLVLLGAAAIFFPAGEMASAASEYRDGALIKGFVQGYLTMDTLGALVFGIVITTAIRDRGVDTERLITRYTVMAALIAALGLSLVYLALFYLGSTSAELVGADANGGEILAAYVQFRFGTAGSLLLAVVIVLACMTTAVGLLTACGEFFSKLLPVSYAQVVWMFGIFSMLVANQGLESLIRVSIPVLVGLYPLAIVLVCLSLLGKSWARPQNILRPVMLVTLVFGVIDGLKAAGLLATELTWLDALPLAGQSLGWLVPVLFTLVLAILTEHLRFGRLRAKVD</sequence>
<proteinExistence type="predicted"/>